<dbReference type="OMA" id="YLHVCYY"/>
<dbReference type="InterPro" id="IPR052284">
    <property type="entry name" value="Collagen_mod_leprecan"/>
</dbReference>
<name>F6VQ85_CIOIN</name>
<dbReference type="Proteomes" id="UP000008144">
    <property type="component" value="Unassembled WGS sequence"/>
</dbReference>
<evidence type="ECO:0000259" key="5">
    <source>
        <dbReference type="Pfam" id="PF23557"/>
    </source>
</evidence>
<accession>F6VQ85</accession>
<organism evidence="6 7">
    <name type="scientific">Ciona intestinalis</name>
    <name type="common">Transparent sea squirt</name>
    <name type="synonym">Ascidia intestinalis</name>
    <dbReference type="NCBI Taxonomy" id="7719"/>
    <lineage>
        <taxon>Eukaryota</taxon>
        <taxon>Metazoa</taxon>
        <taxon>Chordata</taxon>
        <taxon>Tunicata</taxon>
        <taxon>Ascidiacea</taxon>
        <taxon>Phlebobranchia</taxon>
        <taxon>Cionidae</taxon>
        <taxon>Ciona</taxon>
    </lineage>
</organism>
<dbReference type="PANTHER" id="PTHR13986:SF8">
    <property type="entry name" value="PROLYL 3-HYDROXYLASE 1-LIKE PROTEIN"/>
    <property type="match status" value="1"/>
</dbReference>
<dbReference type="Ensembl" id="ENSCINT00000000925.3">
    <property type="protein sequence ID" value="ENSCINP00000000925.3"/>
    <property type="gene ID" value="ENSCING00000000498.3"/>
</dbReference>
<reference evidence="6" key="2">
    <citation type="submission" date="2025-08" db="UniProtKB">
        <authorList>
            <consortium name="Ensembl"/>
        </authorList>
    </citation>
    <scope>IDENTIFICATION</scope>
</reference>
<evidence type="ECO:0000313" key="6">
    <source>
        <dbReference type="Ensembl" id="ENSCINP00000000925.3"/>
    </source>
</evidence>
<dbReference type="GO" id="GO:0030199">
    <property type="term" value="P:collagen fibril organization"/>
    <property type="evidence" value="ECO:0000318"/>
    <property type="project" value="GO_Central"/>
</dbReference>
<dbReference type="HOGENOM" id="CLU_029887_0_1_1"/>
<dbReference type="GO" id="GO:0005783">
    <property type="term" value="C:endoplasmic reticulum"/>
    <property type="evidence" value="ECO:0000318"/>
    <property type="project" value="GO_Central"/>
</dbReference>
<reference evidence="6" key="3">
    <citation type="submission" date="2025-09" db="UniProtKB">
        <authorList>
            <consortium name="Ensembl"/>
        </authorList>
    </citation>
    <scope>IDENTIFICATION</scope>
</reference>
<dbReference type="Gene3D" id="1.25.40.10">
    <property type="entry name" value="Tetratricopeptide repeat domain"/>
    <property type="match status" value="2"/>
</dbReference>
<reference evidence="7" key="1">
    <citation type="journal article" date="2002" name="Science">
        <title>The draft genome of Ciona intestinalis: insights into chordate and vertebrate origins.</title>
        <authorList>
            <person name="Dehal P."/>
            <person name="Satou Y."/>
            <person name="Campbell R.K."/>
            <person name="Chapman J."/>
            <person name="Degnan B."/>
            <person name="De Tomaso A."/>
            <person name="Davidson B."/>
            <person name="Di Gregorio A."/>
            <person name="Gelpke M."/>
            <person name="Goodstein D.M."/>
            <person name="Harafuji N."/>
            <person name="Hastings K.E."/>
            <person name="Ho I."/>
            <person name="Hotta K."/>
            <person name="Huang W."/>
            <person name="Kawashima T."/>
            <person name="Lemaire P."/>
            <person name="Martinez D."/>
            <person name="Meinertzhagen I.A."/>
            <person name="Necula S."/>
            <person name="Nonaka M."/>
            <person name="Putnam N."/>
            <person name="Rash S."/>
            <person name="Saiga H."/>
            <person name="Satake M."/>
            <person name="Terry A."/>
            <person name="Yamada L."/>
            <person name="Wang H.G."/>
            <person name="Awazu S."/>
            <person name="Azumi K."/>
            <person name="Boore J."/>
            <person name="Branno M."/>
            <person name="Chin-Bow S."/>
            <person name="DeSantis R."/>
            <person name="Doyle S."/>
            <person name="Francino P."/>
            <person name="Keys D.N."/>
            <person name="Haga S."/>
            <person name="Hayashi H."/>
            <person name="Hino K."/>
            <person name="Imai K.S."/>
            <person name="Inaba K."/>
            <person name="Kano S."/>
            <person name="Kobayashi K."/>
            <person name="Kobayashi M."/>
            <person name="Lee B.I."/>
            <person name="Makabe K.W."/>
            <person name="Manohar C."/>
            <person name="Matassi G."/>
            <person name="Medina M."/>
            <person name="Mochizuki Y."/>
            <person name="Mount S."/>
            <person name="Morishita T."/>
            <person name="Miura S."/>
            <person name="Nakayama A."/>
            <person name="Nishizaka S."/>
            <person name="Nomoto H."/>
            <person name="Ohta F."/>
            <person name="Oishi K."/>
            <person name="Rigoutsos I."/>
            <person name="Sano M."/>
            <person name="Sasaki A."/>
            <person name="Sasakura Y."/>
            <person name="Shoguchi E."/>
            <person name="Shin-i T."/>
            <person name="Spagnuolo A."/>
            <person name="Stainier D."/>
            <person name="Suzuki M.M."/>
            <person name="Tassy O."/>
            <person name="Takatori N."/>
            <person name="Tokuoka M."/>
            <person name="Yagi K."/>
            <person name="Yoshizaki F."/>
            <person name="Wada S."/>
            <person name="Zhang C."/>
            <person name="Hyatt P.D."/>
            <person name="Larimer F."/>
            <person name="Detter C."/>
            <person name="Doggett N."/>
            <person name="Glavina T."/>
            <person name="Hawkins T."/>
            <person name="Richardson P."/>
            <person name="Lucas S."/>
            <person name="Kohara Y."/>
            <person name="Levine M."/>
            <person name="Satoh N."/>
            <person name="Rokhsar D.S."/>
        </authorList>
    </citation>
    <scope>NUCLEOTIDE SEQUENCE [LARGE SCALE GENOMIC DNA]</scope>
</reference>
<feature type="domain" description="Leprecan-like alpha-helical" evidence="5">
    <location>
        <begin position="30"/>
        <end position="331"/>
    </location>
</feature>
<proteinExistence type="inferred from homology"/>
<dbReference type="GeneTree" id="ENSGT00940000153814"/>
<dbReference type="SUPFAM" id="SSF48452">
    <property type="entry name" value="TPR-like"/>
    <property type="match status" value="1"/>
</dbReference>
<evidence type="ECO:0000256" key="2">
    <source>
        <dbReference type="ARBA" id="ARBA00022729"/>
    </source>
</evidence>
<comment type="similarity">
    <text evidence="1">Belongs to the leprecan family.</text>
</comment>
<evidence type="ECO:0000256" key="4">
    <source>
        <dbReference type="SAM" id="SignalP"/>
    </source>
</evidence>
<dbReference type="InterPro" id="IPR011990">
    <property type="entry name" value="TPR-like_helical_dom_sf"/>
</dbReference>
<keyword evidence="3" id="KW-0325">Glycoprotein</keyword>
<evidence type="ECO:0000313" key="7">
    <source>
        <dbReference type="Proteomes" id="UP000008144"/>
    </source>
</evidence>
<dbReference type="Pfam" id="PF23557">
    <property type="entry name" value="TPR_leprecan"/>
    <property type="match status" value="1"/>
</dbReference>
<dbReference type="PANTHER" id="PTHR13986">
    <property type="entry name" value="PROTEIN LYSINE HYDROXYLATION COMPLEX COMPONENT"/>
    <property type="match status" value="1"/>
</dbReference>
<keyword evidence="7" id="KW-1185">Reference proteome</keyword>
<protein>
    <recommendedName>
        <fullName evidence="5">Leprecan-like alpha-helical domain-containing protein</fullName>
    </recommendedName>
</protein>
<sequence length="384" mass="44227">NMFITCLFIVVVTHCTSSVSSVLPGDVSQPLEVLLDQAVSLYHEEKWPQSVNMFEKALVNYKMSKHAAVACIGKCKTANIFKEINEDLTDFPLLKAVGDLVAQASCIKICSEEHPFGDFNKRALRWDIARDLELRKPYNYLQFAYYKMNKIKKACQAVYTYHQVHTENQDTIANIEFYKTLPDVQDSYFTDLEADASYNLFIEAAAAYDDKKYEVVVDKIEKCLVSFFKAVTDCESLCFKPVELITFQRFMKAIIDQHHGQVKCCLECEHKLSPVLFGRKVEHFVAKCFSYLQFAYFSLGKWEMAVPAAASVLLLNPNDKDAQNNLDYYESKAEERRLVRDIHFQPRADAVKFFTEKQKKVKFVEEAELMFGEIPYQSLGVHEE</sequence>
<evidence type="ECO:0000256" key="1">
    <source>
        <dbReference type="ARBA" id="ARBA00006487"/>
    </source>
</evidence>
<dbReference type="InParanoid" id="F6VQ85"/>
<dbReference type="InterPro" id="IPR056585">
    <property type="entry name" value="Leprecan_dom"/>
</dbReference>
<keyword evidence="2 4" id="KW-0732">Signal</keyword>
<evidence type="ECO:0000256" key="3">
    <source>
        <dbReference type="ARBA" id="ARBA00023180"/>
    </source>
</evidence>
<dbReference type="STRING" id="7719.ENSCINP00000000925"/>
<dbReference type="AlphaFoldDB" id="F6VQ85"/>
<feature type="signal peptide" evidence="4">
    <location>
        <begin position="1"/>
        <end position="18"/>
    </location>
</feature>
<feature type="chain" id="PRO_5003343938" description="Leprecan-like alpha-helical domain-containing protein" evidence="4">
    <location>
        <begin position="19"/>
        <end position="384"/>
    </location>
</feature>